<accession>A0AAN7STD3</accession>
<feature type="compositionally biased region" description="Acidic residues" evidence="3">
    <location>
        <begin position="126"/>
        <end position="135"/>
    </location>
</feature>
<feature type="region of interest" description="Disordered" evidence="3">
    <location>
        <begin position="590"/>
        <end position="672"/>
    </location>
</feature>
<sequence length="740" mass="83341">MQELSAHLPETDRPTLAFAAPIGSACTKHKVECVYRPAQASKNKVKRIKNDVLVERLKQYEALLKDKGIAPEASPIPSTTKQDVEAQLVDVASVLESGGSTTLSDTSSAAAEPRFPEPRDAMGDSWQEDTDEGESENELGFILGTTLRTSSRLPHPPMEAILQLWQVFIDNVDPLTKIVHVPSLQPAIQKAATRPSGMPRNFQALMFAIYSTAVNSLKDDPCKQAFGQSRQTLLTHYISNTKIALTRANFMSTTSLVVLQALALHIFSIRDTHEPRAVWSLTGIFLRLAEGMGLHRDGTSLGLPPFESEIRRRIWWNMKMHDYRTAELAGLTKFRRVDPGVDSPNFPTSLNDTDLFPGMTTAPFPPTGPTDMMFCAVRTEFAGFIAKHTAKFKDSQTNAWEDYWARHETSEKSSVFEEAEELMETKVLRYYDPSKPLHLMASIVGRSGLTLMRFLTNHPRNWPAGAAVPDAEKQNVWKISLQLLEQWNMAQAIPLLECFAWHAAYYLPWHALIYVLDNLRASPEIQDANKAWRIMDTIYRNNPDFVSNTKRPIYVAVGNLCLKAYKARQQIPGRSNDIQPPAYILAFTQQRDAAKSRRQAKEEARNNKRAQQAPLSHHIESTELSPHTSNSSQSNIKPYPNYDPTTSRPQPQAQLQHQPYSATIPPQPQAQLHSLPPNNNNIDLFWLNNEQNPVSFTNNQTPTDMDMDTDFLLSENYGFDRADGMAIDWTQWDNFLGSKA</sequence>
<reference evidence="5 6" key="1">
    <citation type="submission" date="2023-08" db="EMBL/GenBank/DDBJ databases">
        <title>Black Yeasts Isolated from many extreme environments.</title>
        <authorList>
            <person name="Coleine C."/>
            <person name="Stajich J.E."/>
            <person name="Selbmann L."/>
        </authorList>
    </citation>
    <scope>NUCLEOTIDE SEQUENCE [LARGE SCALE GENOMIC DNA]</scope>
    <source>
        <strain evidence="5 6">CCFEE 5910</strain>
    </source>
</reference>
<feature type="compositionally biased region" description="Low complexity" evidence="3">
    <location>
        <begin position="98"/>
        <end position="112"/>
    </location>
</feature>
<dbReference type="PANTHER" id="PTHR31001">
    <property type="entry name" value="UNCHARACTERIZED TRANSCRIPTIONAL REGULATORY PROTEIN"/>
    <property type="match status" value="1"/>
</dbReference>
<comment type="subcellular location">
    <subcellularLocation>
        <location evidence="1">Nucleus</location>
    </subcellularLocation>
</comment>
<dbReference type="GO" id="GO:0005634">
    <property type="term" value="C:nucleus"/>
    <property type="evidence" value="ECO:0007669"/>
    <property type="project" value="UniProtKB-SubCell"/>
</dbReference>
<dbReference type="PANTHER" id="PTHR31001:SF85">
    <property type="entry name" value="ZN(II)2CYS6 TRANSCRIPTION FACTOR (EUROFUNG)"/>
    <property type="match status" value="1"/>
</dbReference>
<gene>
    <name evidence="5" type="ORF">LTR05_008297</name>
</gene>
<dbReference type="CDD" id="cd12148">
    <property type="entry name" value="fungal_TF_MHR"/>
    <property type="match status" value="1"/>
</dbReference>
<proteinExistence type="predicted"/>
<dbReference type="GO" id="GO:0003677">
    <property type="term" value="F:DNA binding"/>
    <property type="evidence" value="ECO:0007669"/>
    <property type="project" value="InterPro"/>
</dbReference>
<dbReference type="InterPro" id="IPR050613">
    <property type="entry name" value="Sec_Metabolite_Reg"/>
</dbReference>
<dbReference type="EMBL" id="JAVRRJ010000011">
    <property type="protein sequence ID" value="KAK5080980.1"/>
    <property type="molecule type" value="Genomic_DNA"/>
</dbReference>
<comment type="caution">
    <text evidence="5">The sequence shown here is derived from an EMBL/GenBank/DDBJ whole genome shotgun (WGS) entry which is preliminary data.</text>
</comment>
<evidence type="ECO:0000313" key="5">
    <source>
        <dbReference type="EMBL" id="KAK5080980.1"/>
    </source>
</evidence>
<evidence type="ECO:0000313" key="6">
    <source>
        <dbReference type="Proteomes" id="UP001309876"/>
    </source>
</evidence>
<dbReference type="Proteomes" id="UP001309876">
    <property type="component" value="Unassembled WGS sequence"/>
</dbReference>
<dbReference type="GO" id="GO:0008270">
    <property type="term" value="F:zinc ion binding"/>
    <property type="evidence" value="ECO:0007669"/>
    <property type="project" value="InterPro"/>
</dbReference>
<organism evidence="5 6">
    <name type="scientific">Lithohypha guttulata</name>
    <dbReference type="NCBI Taxonomy" id="1690604"/>
    <lineage>
        <taxon>Eukaryota</taxon>
        <taxon>Fungi</taxon>
        <taxon>Dikarya</taxon>
        <taxon>Ascomycota</taxon>
        <taxon>Pezizomycotina</taxon>
        <taxon>Eurotiomycetes</taxon>
        <taxon>Chaetothyriomycetidae</taxon>
        <taxon>Chaetothyriales</taxon>
        <taxon>Trichomeriaceae</taxon>
        <taxon>Lithohypha</taxon>
    </lineage>
</organism>
<keyword evidence="6" id="KW-1185">Reference proteome</keyword>
<name>A0AAN7STD3_9EURO</name>
<evidence type="ECO:0000259" key="4">
    <source>
        <dbReference type="Pfam" id="PF04082"/>
    </source>
</evidence>
<dbReference type="Pfam" id="PF04082">
    <property type="entry name" value="Fungal_trans"/>
    <property type="match status" value="1"/>
</dbReference>
<dbReference type="GO" id="GO:0006351">
    <property type="term" value="P:DNA-templated transcription"/>
    <property type="evidence" value="ECO:0007669"/>
    <property type="project" value="InterPro"/>
</dbReference>
<evidence type="ECO:0000256" key="2">
    <source>
        <dbReference type="ARBA" id="ARBA00023242"/>
    </source>
</evidence>
<feature type="region of interest" description="Disordered" evidence="3">
    <location>
        <begin position="98"/>
        <end position="135"/>
    </location>
</feature>
<dbReference type="AlphaFoldDB" id="A0AAN7STD3"/>
<dbReference type="InterPro" id="IPR007219">
    <property type="entry name" value="XnlR_reg_dom"/>
</dbReference>
<feature type="compositionally biased region" description="Polar residues" evidence="3">
    <location>
        <begin position="622"/>
        <end position="636"/>
    </location>
</feature>
<evidence type="ECO:0000256" key="3">
    <source>
        <dbReference type="SAM" id="MobiDB-lite"/>
    </source>
</evidence>
<protein>
    <recommendedName>
        <fullName evidence="4">Xylanolytic transcriptional activator regulatory domain-containing protein</fullName>
    </recommendedName>
</protein>
<keyword evidence="2" id="KW-0539">Nucleus</keyword>
<feature type="compositionally biased region" description="Polar residues" evidence="3">
    <location>
        <begin position="643"/>
        <end position="661"/>
    </location>
</feature>
<feature type="domain" description="Xylanolytic transcriptional activator regulatory" evidence="4">
    <location>
        <begin position="166"/>
        <end position="317"/>
    </location>
</feature>
<feature type="compositionally biased region" description="Basic and acidic residues" evidence="3">
    <location>
        <begin position="592"/>
        <end position="606"/>
    </location>
</feature>
<evidence type="ECO:0000256" key="1">
    <source>
        <dbReference type="ARBA" id="ARBA00004123"/>
    </source>
</evidence>